<feature type="transmembrane region" description="Helical" evidence="1">
    <location>
        <begin position="104"/>
        <end position="123"/>
    </location>
</feature>
<evidence type="ECO:0000313" key="2">
    <source>
        <dbReference type="EMBL" id="KOO39710.1"/>
    </source>
</evidence>
<dbReference type="NCBIfam" id="TIGR04086">
    <property type="entry name" value="TIGR04086_membr"/>
    <property type="match status" value="1"/>
</dbReference>
<proteinExistence type="predicted"/>
<feature type="transmembrane region" description="Helical" evidence="1">
    <location>
        <begin position="46"/>
        <end position="65"/>
    </location>
</feature>
<evidence type="ECO:0000256" key="1">
    <source>
        <dbReference type="SAM" id="Phobius"/>
    </source>
</evidence>
<gene>
    <name evidence="2" type="ORF">AMD02_13270</name>
</gene>
<dbReference type="EMBL" id="LILD01000001">
    <property type="protein sequence ID" value="KOO39710.1"/>
    <property type="molecule type" value="Genomic_DNA"/>
</dbReference>
<feature type="transmembrane region" description="Helical" evidence="1">
    <location>
        <begin position="72"/>
        <end position="92"/>
    </location>
</feature>
<dbReference type="PATRIC" id="fig|136160.3.peg.3093"/>
<dbReference type="InterPro" id="IPR023804">
    <property type="entry name" value="DUF3792_TM"/>
</dbReference>
<protein>
    <recommendedName>
        <fullName evidence="3">TIGR04086 family membrane protein</fullName>
    </recommendedName>
</protein>
<reference evidence="2" key="1">
    <citation type="submission" date="2015-08" db="EMBL/GenBank/DDBJ databases">
        <title>Complete DNA Sequence of Pseudomonas syringae pv. actinidiae, the Causal Agent of Kiwifruit Canker Disease.</title>
        <authorList>
            <person name="Rikkerink E.H.A."/>
            <person name="Fineran P.C."/>
        </authorList>
    </citation>
    <scope>NUCLEOTIDE SEQUENCE</scope>
    <source>
        <strain evidence="2">DSM 13666</strain>
    </source>
</reference>
<organism evidence="2">
    <name type="scientific">Halalkalibacterium halodurans</name>
    <name type="common">Bacillus halodurans</name>
    <dbReference type="NCBI Taxonomy" id="86665"/>
    <lineage>
        <taxon>Bacteria</taxon>
        <taxon>Bacillati</taxon>
        <taxon>Bacillota</taxon>
        <taxon>Bacilli</taxon>
        <taxon>Bacillales</taxon>
        <taxon>Bacillaceae</taxon>
        <taxon>Halalkalibacterium (ex Joshi et al. 2022)</taxon>
    </lineage>
</organism>
<accession>A0A0M0KLN3</accession>
<keyword evidence="1" id="KW-0812">Transmembrane</keyword>
<comment type="caution">
    <text evidence="2">The sequence shown here is derived from an EMBL/GenBank/DDBJ whole genome shotgun (WGS) entry which is preliminary data.</text>
</comment>
<keyword evidence="1" id="KW-1133">Transmembrane helix</keyword>
<evidence type="ECO:0008006" key="3">
    <source>
        <dbReference type="Google" id="ProtNLM"/>
    </source>
</evidence>
<sequence length="129" mass="13862">MDMSLKNWGPALLMGLLTIMIVVLSFSLLASLIVHFSSLTEMSFQWAILAIAFIALFLGGAVAGAKTKERGWMIGALTALFFSLVTFLIMFLGYNTTFTTSQMLIHGGYLLAGMLGGIIGVNFSGGKDR</sequence>
<name>A0A0M0KLN3_ALKHA</name>
<keyword evidence="1" id="KW-0472">Membrane</keyword>
<dbReference type="AlphaFoldDB" id="A0A0M0KLN3"/>
<feature type="transmembrane region" description="Helical" evidence="1">
    <location>
        <begin position="12"/>
        <end position="34"/>
    </location>
</feature>
<dbReference type="Pfam" id="PF12670">
    <property type="entry name" value="DUF3792"/>
    <property type="match status" value="1"/>
</dbReference>